<organism evidence="2 3">
    <name type="scientific">Trichonephila inaurata madagascariensis</name>
    <dbReference type="NCBI Taxonomy" id="2747483"/>
    <lineage>
        <taxon>Eukaryota</taxon>
        <taxon>Metazoa</taxon>
        <taxon>Ecdysozoa</taxon>
        <taxon>Arthropoda</taxon>
        <taxon>Chelicerata</taxon>
        <taxon>Arachnida</taxon>
        <taxon>Araneae</taxon>
        <taxon>Araneomorphae</taxon>
        <taxon>Entelegynae</taxon>
        <taxon>Araneoidea</taxon>
        <taxon>Nephilidae</taxon>
        <taxon>Trichonephila</taxon>
        <taxon>Trichonephila inaurata</taxon>
    </lineage>
</organism>
<evidence type="ECO:0000313" key="2">
    <source>
        <dbReference type="EMBL" id="GFY77612.1"/>
    </source>
</evidence>
<evidence type="ECO:0000313" key="3">
    <source>
        <dbReference type="Proteomes" id="UP000886998"/>
    </source>
</evidence>
<dbReference type="EMBL" id="BMAV01022526">
    <property type="protein sequence ID" value="GFY77612.1"/>
    <property type="molecule type" value="Genomic_DNA"/>
</dbReference>
<proteinExistence type="predicted"/>
<dbReference type="AlphaFoldDB" id="A0A8X6YW67"/>
<protein>
    <submittedName>
        <fullName evidence="2">Uncharacterized protein</fullName>
    </submittedName>
</protein>
<name>A0A8X6YW67_9ARAC</name>
<comment type="caution">
    <text evidence="2">The sequence shown here is derived from an EMBL/GenBank/DDBJ whole genome shotgun (WGS) entry which is preliminary data.</text>
</comment>
<keyword evidence="3" id="KW-1185">Reference proteome</keyword>
<feature type="region of interest" description="Disordered" evidence="1">
    <location>
        <begin position="1"/>
        <end position="23"/>
    </location>
</feature>
<evidence type="ECO:0000256" key="1">
    <source>
        <dbReference type="SAM" id="MobiDB-lite"/>
    </source>
</evidence>
<sequence length="77" mass="8429">MRGIPGRDAIRKPLIPNKNYSRGKSEGMKVMRFGPCSSGSQLFGQMSLASLRFCLPGEFLSCEPCSKLTSRSICCPL</sequence>
<gene>
    <name evidence="2" type="ORF">TNIN_280441</name>
</gene>
<reference evidence="2" key="1">
    <citation type="submission" date="2020-08" db="EMBL/GenBank/DDBJ databases">
        <title>Multicomponent nature underlies the extraordinary mechanical properties of spider dragline silk.</title>
        <authorList>
            <person name="Kono N."/>
            <person name="Nakamura H."/>
            <person name="Mori M."/>
            <person name="Yoshida Y."/>
            <person name="Ohtoshi R."/>
            <person name="Malay A.D."/>
            <person name="Moran D.A.P."/>
            <person name="Tomita M."/>
            <person name="Numata K."/>
            <person name="Arakawa K."/>
        </authorList>
    </citation>
    <scope>NUCLEOTIDE SEQUENCE</scope>
</reference>
<dbReference type="Proteomes" id="UP000886998">
    <property type="component" value="Unassembled WGS sequence"/>
</dbReference>
<accession>A0A8X6YW67</accession>